<dbReference type="InterPro" id="IPR058717">
    <property type="entry name" value="Phage_L5_Integrase_N"/>
</dbReference>
<dbReference type="InterPro" id="IPR013762">
    <property type="entry name" value="Integrase-like_cat_sf"/>
</dbReference>
<proteinExistence type="inferred from homology"/>
<evidence type="ECO:0000259" key="8">
    <source>
        <dbReference type="PROSITE" id="PS51900"/>
    </source>
</evidence>
<comment type="caution">
    <text evidence="9">The sequence shown here is derived from an EMBL/GenBank/DDBJ whole genome shotgun (WGS) entry which is preliminary data.</text>
</comment>
<dbReference type="InterPro" id="IPR044068">
    <property type="entry name" value="CB"/>
</dbReference>
<accession>A0ABW0XEH6</accession>
<feature type="region of interest" description="Disordered" evidence="6">
    <location>
        <begin position="365"/>
        <end position="392"/>
    </location>
</feature>
<dbReference type="Pfam" id="PF26003">
    <property type="entry name" value="Integrase_N_phage"/>
    <property type="match status" value="1"/>
</dbReference>
<dbReference type="Proteomes" id="UP001595975">
    <property type="component" value="Unassembled WGS sequence"/>
</dbReference>
<organism evidence="9 10">
    <name type="scientific">Kitasatospora misakiensis</name>
    <dbReference type="NCBI Taxonomy" id="67330"/>
    <lineage>
        <taxon>Bacteria</taxon>
        <taxon>Bacillati</taxon>
        <taxon>Actinomycetota</taxon>
        <taxon>Actinomycetes</taxon>
        <taxon>Kitasatosporales</taxon>
        <taxon>Streptomycetaceae</taxon>
        <taxon>Kitasatospora</taxon>
    </lineage>
</organism>
<dbReference type="PROSITE" id="PS51900">
    <property type="entry name" value="CB"/>
    <property type="match status" value="1"/>
</dbReference>
<evidence type="ECO:0000313" key="9">
    <source>
        <dbReference type="EMBL" id="MFC5667489.1"/>
    </source>
</evidence>
<evidence type="ECO:0000256" key="6">
    <source>
        <dbReference type="SAM" id="MobiDB-lite"/>
    </source>
</evidence>
<sequence>MTAKKNSRRRFGSVRQLPSGRWQVRYRDPLTGELRPDEKTYATKTDAEVRLSQLEADITREKWVDPDAGKVNFGEYATKWLKERKLEETTRERYETALRLHIMPTLGPRFLVDITPARVRTWRTHLLESGVGEPTVVKAYQMLRAMLNTAVDDDELIRRNPCRIKGADTYDVPERPVLSVAEVFAAADAIAPRWRALVLVTAFTTLRFGELAALRRRDVDLGARLLRVRRNQAELYSGKLYDKAPKSRAGFRPVAFPDSIVDALQHHMEHFAGAESDGHMFIGPRGGRLRRSNFRDDWTAAKERAGIPMEVHFHDLRHTGNTMASQSGASTRELMIRMGHSTARAALIYQHMSSDRDRAVADRMDEMVQRELSKGAPPERSGTDVARGDQQD</sequence>
<evidence type="ECO:0000256" key="2">
    <source>
        <dbReference type="ARBA" id="ARBA00022908"/>
    </source>
</evidence>
<dbReference type="RefSeq" id="WP_380229156.1">
    <property type="nucleotide sequence ID" value="NZ_JBHSOF010000058.1"/>
</dbReference>
<protein>
    <submittedName>
        <fullName evidence="9">Tyrosine-type recombinase/integrase</fullName>
    </submittedName>
</protein>
<dbReference type="Pfam" id="PF14659">
    <property type="entry name" value="Phage_int_SAM_3"/>
    <property type="match status" value="1"/>
</dbReference>
<dbReference type="InterPro" id="IPR050090">
    <property type="entry name" value="Tyrosine_recombinase_XerCD"/>
</dbReference>
<dbReference type="CDD" id="cd01189">
    <property type="entry name" value="INT_ICEBs1_C_like"/>
    <property type="match status" value="1"/>
</dbReference>
<feature type="domain" description="Core-binding (CB)" evidence="8">
    <location>
        <begin position="71"/>
        <end position="151"/>
    </location>
</feature>
<evidence type="ECO:0000313" key="10">
    <source>
        <dbReference type="Proteomes" id="UP001595975"/>
    </source>
</evidence>
<comment type="similarity">
    <text evidence="1">Belongs to the 'phage' integrase family.</text>
</comment>
<keyword evidence="10" id="KW-1185">Reference proteome</keyword>
<dbReference type="PROSITE" id="PS51898">
    <property type="entry name" value="TYR_RECOMBINASE"/>
    <property type="match status" value="1"/>
</dbReference>
<feature type="domain" description="Tyr recombinase" evidence="7">
    <location>
        <begin position="173"/>
        <end position="362"/>
    </location>
</feature>
<evidence type="ECO:0000256" key="1">
    <source>
        <dbReference type="ARBA" id="ARBA00008857"/>
    </source>
</evidence>
<dbReference type="Gene3D" id="1.10.150.130">
    <property type="match status" value="1"/>
</dbReference>
<keyword evidence="2" id="KW-0229">DNA integration</keyword>
<keyword evidence="4" id="KW-0233">DNA recombination</keyword>
<dbReference type="Pfam" id="PF00589">
    <property type="entry name" value="Phage_integrase"/>
    <property type="match status" value="1"/>
</dbReference>
<dbReference type="Gene3D" id="1.10.443.10">
    <property type="entry name" value="Intergrase catalytic core"/>
    <property type="match status" value="1"/>
</dbReference>
<dbReference type="InterPro" id="IPR002104">
    <property type="entry name" value="Integrase_catalytic"/>
</dbReference>
<dbReference type="InterPro" id="IPR004107">
    <property type="entry name" value="Integrase_SAM-like_N"/>
</dbReference>
<dbReference type="InterPro" id="IPR010998">
    <property type="entry name" value="Integrase_recombinase_N"/>
</dbReference>
<evidence type="ECO:0000256" key="5">
    <source>
        <dbReference type="PROSITE-ProRule" id="PRU01248"/>
    </source>
</evidence>
<evidence type="ECO:0000256" key="4">
    <source>
        <dbReference type="ARBA" id="ARBA00023172"/>
    </source>
</evidence>
<dbReference type="PANTHER" id="PTHR30349:SF64">
    <property type="entry name" value="PROPHAGE INTEGRASE INTD-RELATED"/>
    <property type="match status" value="1"/>
</dbReference>
<dbReference type="InterPro" id="IPR011010">
    <property type="entry name" value="DNA_brk_join_enz"/>
</dbReference>
<reference evidence="10" key="1">
    <citation type="journal article" date="2019" name="Int. J. Syst. Evol. Microbiol.">
        <title>The Global Catalogue of Microorganisms (GCM) 10K type strain sequencing project: providing services to taxonomists for standard genome sequencing and annotation.</title>
        <authorList>
            <consortium name="The Broad Institute Genomics Platform"/>
            <consortium name="The Broad Institute Genome Sequencing Center for Infectious Disease"/>
            <person name="Wu L."/>
            <person name="Ma J."/>
        </authorList>
    </citation>
    <scope>NUCLEOTIDE SEQUENCE [LARGE SCALE GENOMIC DNA]</scope>
    <source>
        <strain evidence="10">CGMCC 4.1437</strain>
    </source>
</reference>
<dbReference type="PANTHER" id="PTHR30349">
    <property type="entry name" value="PHAGE INTEGRASE-RELATED"/>
    <property type="match status" value="1"/>
</dbReference>
<name>A0ABW0XEH6_9ACTN</name>
<gene>
    <name evidence="9" type="ORF">ACFP3U_31535</name>
</gene>
<evidence type="ECO:0000259" key="7">
    <source>
        <dbReference type="PROSITE" id="PS51898"/>
    </source>
</evidence>
<keyword evidence="3 5" id="KW-0238">DNA-binding</keyword>
<evidence type="ECO:0000256" key="3">
    <source>
        <dbReference type="ARBA" id="ARBA00023125"/>
    </source>
</evidence>
<dbReference type="SUPFAM" id="SSF56349">
    <property type="entry name" value="DNA breaking-rejoining enzymes"/>
    <property type="match status" value="1"/>
</dbReference>
<dbReference type="EMBL" id="JBHSOF010000058">
    <property type="protein sequence ID" value="MFC5667489.1"/>
    <property type="molecule type" value="Genomic_DNA"/>
</dbReference>